<dbReference type="Pfam" id="PF07728">
    <property type="entry name" value="AAA_5"/>
    <property type="match status" value="1"/>
</dbReference>
<evidence type="ECO:0000256" key="2">
    <source>
        <dbReference type="ARBA" id="ARBA00022840"/>
    </source>
</evidence>
<evidence type="ECO:0000256" key="1">
    <source>
        <dbReference type="ARBA" id="ARBA00022741"/>
    </source>
</evidence>
<sequence>MNELRCLEEAWSRYTAISEPENLSGKEELETLSLLAKTLQSVVDLMDRVRTETSASFSQLKERLASLTSSISSLRPSGRGGMFEWVDSMLVKAVRDGHWLLVDNVNFCSASVLDRLNALLEPHGELSINERGTVDGQIPSIKPHPNFRLFFAMDPRYGEISRAMRNRGIEIYILGEEDGSSLDRQDILHLLQDSGLEDPRDSSWLLDSHMTLQATLPRGDRLTIVDMLQVAVSCSLLVKRGVTKCEAFRHAMEDVYVSPRSTLQLKKHLRAAISECLQLLQESGQGEKTLMLWSQAVPGESSWMLQLKANARFLFSQIQEAAASKSSDVPAVRVQLCTAAGIVQSLLSEPGHSLLGQWLDTVWPSFQSALAAGVGEGREKEEVDALLADVRAVLSGSSAHVFESSAWRDLQAAVERMFSSSSAAQALMSELPWDLSHNPQALTHALWFSTSGDGEDPGQEIRTCVQRLQLVQQASAVAQALGKKVQELEKVVLKGGRGTPSALGLILLVLSEMATSLPRLVELLPPEALALP</sequence>
<gene>
    <name evidence="5" type="primary">LOC118478184</name>
</gene>
<dbReference type="PANTHER" id="PTHR48103:SF2">
    <property type="entry name" value="MIDASIN"/>
    <property type="match status" value="1"/>
</dbReference>
<protein>
    <submittedName>
        <fullName evidence="5">Midasin-like</fullName>
    </submittedName>
</protein>
<dbReference type="PANTHER" id="PTHR48103">
    <property type="entry name" value="MIDASIN-RELATED"/>
    <property type="match status" value="1"/>
</dbReference>
<organism evidence="4 5">
    <name type="scientific">Aplysia californica</name>
    <name type="common">California sea hare</name>
    <dbReference type="NCBI Taxonomy" id="6500"/>
    <lineage>
        <taxon>Eukaryota</taxon>
        <taxon>Metazoa</taxon>
        <taxon>Spiralia</taxon>
        <taxon>Lophotrochozoa</taxon>
        <taxon>Mollusca</taxon>
        <taxon>Gastropoda</taxon>
        <taxon>Heterobranchia</taxon>
        <taxon>Euthyneura</taxon>
        <taxon>Tectipleura</taxon>
        <taxon>Aplysiida</taxon>
        <taxon>Aplysioidea</taxon>
        <taxon>Aplysiidae</taxon>
        <taxon>Aplysia</taxon>
    </lineage>
</organism>
<evidence type="ECO:0000313" key="5">
    <source>
        <dbReference type="RefSeq" id="XP_035827117.1"/>
    </source>
</evidence>
<dbReference type="Gene3D" id="3.40.50.300">
    <property type="entry name" value="P-loop containing nucleotide triphosphate hydrolases"/>
    <property type="match status" value="1"/>
</dbReference>
<evidence type="ECO:0000313" key="4">
    <source>
        <dbReference type="Proteomes" id="UP000694888"/>
    </source>
</evidence>
<feature type="domain" description="ATPase dynein-related AAA" evidence="3">
    <location>
        <begin position="80"/>
        <end position="165"/>
    </location>
</feature>
<dbReference type="InterPro" id="IPR011704">
    <property type="entry name" value="ATPase_dyneun-rel_AAA"/>
</dbReference>
<evidence type="ECO:0000259" key="3">
    <source>
        <dbReference type="Pfam" id="PF07728"/>
    </source>
</evidence>
<dbReference type="Proteomes" id="UP000694888">
    <property type="component" value="Unplaced"/>
</dbReference>
<accession>A0ABM1VXH4</accession>
<dbReference type="SUPFAM" id="SSF52540">
    <property type="entry name" value="P-loop containing nucleoside triphosphate hydrolases"/>
    <property type="match status" value="1"/>
</dbReference>
<reference evidence="5" key="1">
    <citation type="submission" date="2025-08" db="UniProtKB">
        <authorList>
            <consortium name="RefSeq"/>
        </authorList>
    </citation>
    <scope>IDENTIFICATION</scope>
</reference>
<keyword evidence="1" id="KW-0547">Nucleotide-binding</keyword>
<keyword evidence="2" id="KW-0067">ATP-binding</keyword>
<dbReference type="GeneID" id="118478184"/>
<keyword evidence="4" id="KW-1185">Reference proteome</keyword>
<name>A0ABM1VXH4_APLCA</name>
<dbReference type="InterPro" id="IPR027417">
    <property type="entry name" value="P-loop_NTPase"/>
</dbReference>
<dbReference type="RefSeq" id="XP_035827117.1">
    <property type="nucleotide sequence ID" value="XM_035971224.1"/>
</dbReference>
<proteinExistence type="predicted"/>
<feature type="non-terminal residue" evidence="5">
    <location>
        <position position="532"/>
    </location>
</feature>